<evidence type="ECO:0000313" key="15">
    <source>
        <dbReference type="Proteomes" id="UP000034491"/>
    </source>
</evidence>
<keyword evidence="4" id="KW-0597">Phosphoprotein</keyword>
<dbReference type="GO" id="GO:0005524">
    <property type="term" value="F:ATP binding"/>
    <property type="evidence" value="ECO:0007669"/>
    <property type="project" value="UniProtKB-KW"/>
</dbReference>
<dbReference type="SUPFAM" id="SSF55785">
    <property type="entry name" value="PYP-like sensor domain (PAS domain)"/>
    <property type="match status" value="2"/>
</dbReference>
<evidence type="ECO:0000256" key="10">
    <source>
        <dbReference type="ARBA" id="ARBA00023136"/>
    </source>
</evidence>
<dbReference type="Pfam" id="PF00989">
    <property type="entry name" value="PAS"/>
    <property type="match status" value="1"/>
</dbReference>
<dbReference type="SMART" id="SM00388">
    <property type="entry name" value="HisKA"/>
    <property type="match status" value="1"/>
</dbReference>
<reference evidence="14 15" key="1">
    <citation type="submission" date="2015-03" db="EMBL/GenBank/DDBJ databases">
        <title>Genome sequence of Kiloniella sp. P1-1, isolated from the gut microflora of Pacific white shrimp, Penaeus vannamei.</title>
        <authorList>
            <person name="Shao Z."/>
            <person name="Wang L."/>
            <person name="Li X."/>
        </authorList>
    </citation>
    <scope>NUCLEOTIDE SEQUENCE [LARGE SCALE GENOMIC DNA]</scope>
    <source>
        <strain evidence="14 15">P1-1</strain>
    </source>
</reference>
<dbReference type="SUPFAM" id="SSF47384">
    <property type="entry name" value="Homodimeric domain of signal transducing histidine kinase"/>
    <property type="match status" value="1"/>
</dbReference>
<sequence>MTSEHYRNEHALTSEARSNVSNILLENSFEAVLVTDIKGTILYTNPAVSSNFGYGLDDLYSQSIFDVFTVSDDDQNKLLKTCGKESLPDAEIVLPGVIKSRSGDEIDVQLRSFVTETTAERQFTFLVRDISTRVSISRELASSQQLMGSIVAGVGDAIIATDQKGYLTLFNRGAEDTFGYRADDILGEHLDILIPEEHRGDHSTYMADFDAGAIDTRGMGTRGAISGLRQNGEVFPAEATIIKIGEGEQQTFAAVVRDVSERIKVQNQLREAKDMAEIASQMKSSFLANMSHELRTPLNAIIGFSEFITEEHLGPIAHPKYREYIGDILDSGKHLLTIVNDILDLSRIEAGEIQLNESVVCVRQSILSAYRFVKRQAKVKNITLDANLSDDLPYLFADERLVKQIIINLATNAVKFTPDGGAIKAEVRRVDGDSGIAIVISDTGIGIPKDDIARVIKPFEQCESSYTKTIEGTGLGLSLARSLMHLHGGELSIESELGHGTSVVLTFPVDRVVTKETALDGLESKTSVRKLTA</sequence>
<evidence type="ECO:0000256" key="7">
    <source>
        <dbReference type="ARBA" id="ARBA00022777"/>
    </source>
</evidence>
<protein>
    <recommendedName>
        <fullName evidence="3">histidine kinase</fullName>
        <ecNumber evidence="3">2.7.13.3</ecNumber>
    </recommendedName>
</protein>
<dbReference type="InterPro" id="IPR005467">
    <property type="entry name" value="His_kinase_dom"/>
</dbReference>
<keyword evidence="6" id="KW-0547">Nucleotide-binding</keyword>
<dbReference type="PANTHER" id="PTHR43047">
    <property type="entry name" value="TWO-COMPONENT HISTIDINE PROTEIN KINASE"/>
    <property type="match status" value="1"/>
</dbReference>
<dbReference type="PROSITE" id="PS50109">
    <property type="entry name" value="HIS_KIN"/>
    <property type="match status" value="1"/>
</dbReference>
<dbReference type="InterPro" id="IPR003594">
    <property type="entry name" value="HATPase_dom"/>
</dbReference>
<dbReference type="Gene3D" id="1.10.287.130">
    <property type="match status" value="1"/>
</dbReference>
<feature type="domain" description="PAS" evidence="12">
    <location>
        <begin position="143"/>
        <end position="198"/>
    </location>
</feature>
<dbReference type="FunFam" id="3.30.565.10:FF:000006">
    <property type="entry name" value="Sensor histidine kinase WalK"/>
    <property type="match status" value="1"/>
</dbReference>
<feature type="domain" description="PAC" evidence="13">
    <location>
        <begin position="221"/>
        <end position="271"/>
    </location>
</feature>
<dbReference type="SMART" id="SM00387">
    <property type="entry name" value="HATPase_c"/>
    <property type="match status" value="1"/>
</dbReference>
<dbReference type="InterPro" id="IPR003661">
    <property type="entry name" value="HisK_dim/P_dom"/>
</dbReference>
<dbReference type="GO" id="GO:0009927">
    <property type="term" value="F:histidine phosphotransfer kinase activity"/>
    <property type="evidence" value="ECO:0007669"/>
    <property type="project" value="TreeGrafter"/>
</dbReference>
<accession>A0A0M2R401</accession>
<dbReference type="NCBIfam" id="TIGR00229">
    <property type="entry name" value="sensory_box"/>
    <property type="match status" value="2"/>
</dbReference>
<comment type="caution">
    <text evidence="14">The sequence shown here is derived from an EMBL/GenBank/DDBJ whole genome shotgun (WGS) entry which is preliminary data.</text>
</comment>
<dbReference type="CDD" id="cd00082">
    <property type="entry name" value="HisKA"/>
    <property type="match status" value="1"/>
</dbReference>
<organism evidence="14 15">
    <name type="scientific">Kiloniella litopenaei</name>
    <dbReference type="NCBI Taxonomy" id="1549748"/>
    <lineage>
        <taxon>Bacteria</taxon>
        <taxon>Pseudomonadati</taxon>
        <taxon>Pseudomonadota</taxon>
        <taxon>Alphaproteobacteria</taxon>
        <taxon>Rhodospirillales</taxon>
        <taxon>Kiloniellaceae</taxon>
        <taxon>Kiloniella</taxon>
    </lineage>
</organism>
<dbReference type="SUPFAM" id="SSF55874">
    <property type="entry name" value="ATPase domain of HSP90 chaperone/DNA topoisomerase II/histidine kinase"/>
    <property type="match status" value="1"/>
</dbReference>
<dbReference type="PROSITE" id="PS50113">
    <property type="entry name" value="PAC"/>
    <property type="match status" value="1"/>
</dbReference>
<feature type="domain" description="Histidine kinase" evidence="11">
    <location>
        <begin position="289"/>
        <end position="511"/>
    </location>
</feature>
<dbReference type="Pfam" id="PF13426">
    <property type="entry name" value="PAS_9"/>
    <property type="match status" value="1"/>
</dbReference>
<keyword evidence="8" id="KW-0067">ATP-binding</keyword>
<dbReference type="InterPro" id="IPR004358">
    <property type="entry name" value="Sig_transdc_His_kin-like_C"/>
</dbReference>
<dbReference type="RefSeq" id="WP_046507946.1">
    <property type="nucleotide sequence ID" value="NZ_LANI01000019.1"/>
</dbReference>
<dbReference type="InterPro" id="IPR035965">
    <property type="entry name" value="PAS-like_dom_sf"/>
</dbReference>
<keyword evidence="15" id="KW-1185">Reference proteome</keyword>
<evidence type="ECO:0000256" key="6">
    <source>
        <dbReference type="ARBA" id="ARBA00022741"/>
    </source>
</evidence>
<dbReference type="GO" id="GO:0005886">
    <property type="term" value="C:plasma membrane"/>
    <property type="evidence" value="ECO:0007669"/>
    <property type="project" value="TreeGrafter"/>
</dbReference>
<evidence type="ECO:0000256" key="8">
    <source>
        <dbReference type="ARBA" id="ARBA00022840"/>
    </source>
</evidence>
<keyword evidence="7" id="KW-0418">Kinase</keyword>
<keyword evidence="10" id="KW-0472">Membrane</keyword>
<dbReference type="OrthoDB" id="8477265at2"/>
<evidence type="ECO:0000313" key="14">
    <source>
        <dbReference type="EMBL" id="KKJ76391.1"/>
    </source>
</evidence>
<evidence type="ECO:0000259" key="11">
    <source>
        <dbReference type="PROSITE" id="PS50109"/>
    </source>
</evidence>
<dbReference type="Gene3D" id="3.30.565.10">
    <property type="entry name" value="Histidine kinase-like ATPase, C-terminal domain"/>
    <property type="match status" value="1"/>
</dbReference>
<keyword evidence="5" id="KW-0808">Transferase</keyword>
<dbReference type="InterPro" id="IPR000014">
    <property type="entry name" value="PAS"/>
</dbReference>
<dbReference type="CDD" id="cd16922">
    <property type="entry name" value="HATPase_EvgS-ArcB-TorS-like"/>
    <property type="match status" value="1"/>
</dbReference>
<dbReference type="AlphaFoldDB" id="A0A0M2R401"/>
<evidence type="ECO:0000256" key="4">
    <source>
        <dbReference type="ARBA" id="ARBA00022553"/>
    </source>
</evidence>
<dbReference type="GO" id="GO:0006355">
    <property type="term" value="P:regulation of DNA-templated transcription"/>
    <property type="evidence" value="ECO:0007669"/>
    <property type="project" value="InterPro"/>
</dbReference>
<dbReference type="PRINTS" id="PR00344">
    <property type="entry name" value="BCTRLSENSOR"/>
</dbReference>
<dbReference type="InterPro" id="IPR013767">
    <property type="entry name" value="PAS_fold"/>
</dbReference>
<evidence type="ECO:0000256" key="3">
    <source>
        <dbReference type="ARBA" id="ARBA00012438"/>
    </source>
</evidence>
<dbReference type="EC" id="2.7.13.3" evidence="3"/>
<name>A0A0M2R401_9PROT</name>
<feature type="domain" description="PAS" evidence="12">
    <location>
        <begin position="24"/>
        <end position="68"/>
    </location>
</feature>
<dbReference type="Pfam" id="PF00512">
    <property type="entry name" value="HisKA"/>
    <property type="match status" value="1"/>
</dbReference>
<evidence type="ECO:0000256" key="1">
    <source>
        <dbReference type="ARBA" id="ARBA00000085"/>
    </source>
</evidence>
<evidence type="ECO:0000259" key="13">
    <source>
        <dbReference type="PROSITE" id="PS50113"/>
    </source>
</evidence>
<dbReference type="GO" id="GO:0000155">
    <property type="term" value="F:phosphorelay sensor kinase activity"/>
    <property type="evidence" value="ECO:0007669"/>
    <property type="project" value="InterPro"/>
</dbReference>
<dbReference type="Pfam" id="PF02518">
    <property type="entry name" value="HATPase_c"/>
    <property type="match status" value="1"/>
</dbReference>
<keyword evidence="9" id="KW-0902">Two-component regulatory system</keyword>
<dbReference type="FunFam" id="1.10.287.130:FF:000038">
    <property type="entry name" value="Sensory transduction histidine kinase"/>
    <property type="match status" value="1"/>
</dbReference>
<proteinExistence type="predicted"/>
<comment type="subcellular location">
    <subcellularLocation>
        <location evidence="2">Membrane</location>
    </subcellularLocation>
</comment>
<evidence type="ECO:0000256" key="5">
    <source>
        <dbReference type="ARBA" id="ARBA00022679"/>
    </source>
</evidence>
<dbReference type="PANTHER" id="PTHR43047:SF72">
    <property type="entry name" value="OSMOSENSING HISTIDINE PROTEIN KINASE SLN1"/>
    <property type="match status" value="1"/>
</dbReference>
<dbReference type="InterPro" id="IPR000700">
    <property type="entry name" value="PAS-assoc_C"/>
</dbReference>
<comment type="catalytic activity">
    <reaction evidence="1">
        <text>ATP + protein L-histidine = ADP + protein N-phospho-L-histidine.</text>
        <dbReference type="EC" id="2.7.13.3"/>
    </reaction>
</comment>
<dbReference type="STRING" id="1549748.WH95_12950"/>
<gene>
    <name evidence="14" type="ORF">WH95_12950</name>
</gene>
<dbReference type="PROSITE" id="PS50112">
    <property type="entry name" value="PAS"/>
    <property type="match status" value="2"/>
</dbReference>
<dbReference type="Proteomes" id="UP000034491">
    <property type="component" value="Unassembled WGS sequence"/>
</dbReference>
<evidence type="ECO:0000256" key="2">
    <source>
        <dbReference type="ARBA" id="ARBA00004370"/>
    </source>
</evidence>
<dbReference type="InterPro" id="IPR036890">
    <property type="entry name" value="HATPase_C_sf"/>
</dbReference>
<evidence type="ECO:0000256" key="9">
    <source>
        <dbReference type="ARBA" id="ARBA00023012"/>
    </source>
</evidence>
<dbReference type="InterPro" id="IPR036097">
    <property type="entry name" value="HisK_dim/P_sf"/>
</dbReference>
<evidence type="ECO:0000259" key="12">
    <source>
        <dbReference type="PROSITE" id="PS50112"/>
    </source>
</evidence>
<dbReference type="CDD" id="cd00130">
    <property type="entry name" value="PAS"/>
    <property type="match status" value="2"/>
</dbReference>
<dbReference type="Gene3D" id="3.30.450.20">
    <property type="entry name" value="PAS domain"/>
    <property type="match status" value="2"/>
</dbReference>
<dbReference type="EMBL" id="LANI01000019">
    <property type="protein sequence ID" value="KKJ76391.1"/>
    <property type="molecule type" value="Genomic_DNA"/>
</dbReference>
<dbReference type="SMART" id="SM00091">
    <property type="entry name" value="PAS"/>
    <property type="match status" value="2"/>
</dbReference>